<keyword evidence="6" id="KW-0479">Metal-binding</keyword>
<comment type="subcellular location">
    <subcellularLocation>
        <location evidence="2">Chromosome</location>
    </subcellularLocation>
    <subcellularLocation>
        <location evidence="1">Nucleus</location>
    </subcellularLocation>
</comment>
<dbReference type="GO" id="GO:0005694">
    <property type="term" value="C:chromosome"/>
    <property type="evidence" value="ECO:0007669"/>
    <property type="project" value="UniProtKB-SubCell"/>
</dbReference>
<evidence type="ECO:0000256" key="12">
    <source>
        <dbReference type="ARBA" id="ARBA00023204"/>
    </source>
</evidence>
<feature type="compositionally biased region" description="Polar residues" evidence="16">
    <location>
        <begin position="278"/>
        <end position="288"/>
    </location>
</feature>
<dbReference type="GO" id="GO:0003697">
    <property type="term" value="F:single-stranded DNA binding"/>
    <property type="evidence" value="ECO:0007669"/>
    <property type="project" value="InterPro"/>
</dbReference>
<dbReference type="GO" id="GO:0031593">
    <property type="term" value="F:polyubiquitin modification-dependent protein binding"/>
    <property type="evidence" value="ECO:0007669"/>
    <property type="project" value="TreeGrafter"/>
</dbReference>
<dbReference type="SMART" id="SM00731">
    <property type="entry name" value="SprT"/>
    <property type="match status" value="1"/>
</dbReference>
<dbReference type="SMART" id="SM00734">
    <property type="entry name" value="ZnF_Rad18"/>
    <property type="match status" value="4"/>
</dbReference>
<evidence type="ECO:0000256" key="9">
    <source>
        <dbReference type="ARBA" id="ARBA00022801"/>
    </source>
</evidence>
<evidence type="ECO:0000256" key="8">
    <source>
        <dbReference type="ARBA" id="ARBA00022771"/>
    </source>
</evidence>
<feature type="region of interest" description="Disordered" evidence="16">
    <location>
        <begin position="221"/>
        <end position="319"/>
    </location>
</feature>
<evidence type="ECO:0000256" key="5">
    <source>
        <dbReference type="ARBA" id="ARBA00022670"/>
    </source>
</evidence>
<protein>
    <recommendedName>
        <fullName evidence="14">Protein with SprT-like domain at the N terminus</fullName>
    </recommendedName>
</protein>
<evidence type="ECO:0000256" key="7">
    <source>
        <dbReference type="ARBA" id="ARBA00022763"/>
    </source>
</evidence>
<evidence type="ECO:0000256" key="13">
    <source>
        <dbReference type="ARBA" id="ARBA00023242"/>
    </source>
</evidence>
<keyword evidence="13" id="KW-0539">Nucleus</keyword>
<feature type="domain" description="UBZ4-type" evidence="17">
    <location>
        <begin position="518"/>
        <end position="545"/>
    </location>
</feature>
<keyword evidence="4" id="KW-0158">Chromosome</keyword>
<evidence type="ECO:0000256" key="14">
    <source>
        <dbReference type="ARBA" id="ARBA00030396"/>
    </source>
</evidence>
<feature type="region of interest" description="Disordered" evidence="16">
    <location>
        <begin position="345"/>
        <end position="504"/>
    </location>
</feature>
<keyword evidence="19" id="KW-1185">Reference proteome</keyword>
<feature type="compositionally biased region" description="Low complexity" evidence="16">
    <location>
        <begin position="295"/>
        <end position="306"/>
    </location>
</feature>
<evidence type="ECO:0000259" key="17">
    <source>
        <dbReference type="PROSITE" id="PS51908"/>
    </source>
</evidence>
<feature type="compositionally biased region" description="Polar residues" evidence="16">
    <location>
        <begin position="409"/>
        <end position="423"/>
    </location>
</feature>
<keyword evidence="7 15" id="KW-0227">DNA damage</keyword>
<keyword evidence="12 15" id="KW-0234">DNA repair</keyword>
<evidence type="ECO:0000256" key="1">
    <source>
        <dbReference type="ARBA" id="ARBA00004123"/>
    </source>
</evidence>
<dbReference type="EMBL" id="JAPTSV010000016">
    <property type="protein sequence ID" value="KAJ1519515.1"/>
    <property type="molecule type" value="Genomic_DNA"/>
</dbReference>
<dbReference type="Gene3D" id="3.30.160.60">
    <property type="entry name" value="Classic Zinc Finger"/>
    <property type="match status" value="2"/>
</dbReference>
<dbReference type="PANTHER" id="PTHR21220">
    <property type="entry name" value="DNA-DEPENDENT METALLOPROTEASE SPRTN"/>
    <property type="match status" value="1"/>
</dbReference>
<dbReference type="FunFam" id="3.30.160.60:FF:000331">
    <property type="entry name" value="E3 ubiquitin-protein ligase RAD18"/>
    <property type="match status" value="1"/>
</dbReference>
<gene>
    <name evidence="18" type="ORF">ONE63_004797</name>
</gene>
<comment type="similarity">
    <text evidence="3">Belongs to the Spartan family.</text>
</comment>
<dbReference type="PROSITE" id="PS51908">
    <property type="entry name" value="ZF_UBZ4"/>
    <property type="match status" value="1"/>
</dbReference>
<dbReference type="PANTHER" id="PTHR21220:SF0">
    <property type="entry name" value="DNA-DEPENDENT METALLOPROTEASE SPRTN"/>
    <property type="match status" value="1"/>
</dbReference>
<dbReference type="GO" id="GO:0004222">
    <property type="term" value="F:metalloendopeptidase activity"/>
    <property type="evidence" value="ECO:0007669"/>
    <property type="project" value="InterPro"/>
</dbReference>
<feature type="compositionally biased region" description="Basic and acidic residues" evidence="16">
    <location>
        <begin position="223"/>
        <end position="243"/>
    </location>
</feature>
<dbReference type="InterPro" id="IPR006642">
    <property type="entry name" value="Rad18_UBZ4"/>
</dbReference>
<dbReference type="GO" id="GO:0006281">
    <property type="term" value="P:DNA repair"/>
    <property type="evidence" value="ECO:0007669"/>
    <property type="project" value="UniProtKB-KW"/>
</dbReference>
<dbReference type="Pfam" id="PF22934">
    <property type="entry name" value="SPRTN_ZBD"/>
    <property type="match status" value="1"/>
</dbReference>
<reference evidence="18" key="1">
    <citation type="submission" date="2022-12" db="EMBL/GenBank/DDBJ databases">
        <title>Chromosome-level genome assembly of the bean flower thrips Megalurothrips usitatus.</title>
        <authorList>
            <person name="Ma L."/>
            <person name="Liu Q."/>
            <person name="Li H."/>
            <person name="Cai W."/>
        </authorList>
    </citation>
    <scope>NUCLEOTIDE SEQUENCE</scope>
    <source>
        <strain evidence="18">Cailab_2022a</strain>
    </source>
</reference>
<evidence type="ECO:0000313" key="19">
    <source>
        <dbReference type="Proteomes" id="UP001075354"/>
    </source>
</evidence>
<keyword evidence="8 15" id="KW-0863">Zinc-finger</keyword>
<evidence type="ECO:0000256" key="2">
    <source>
        <dbReference type="ARBA" id="ARBA00004286"/>
    </source>
</evidence>
<proteinExistence type="inferred from homology"/>
<evidence type="ECO:0000256" key="11">
    <source>
        <dbReference type="ARBA" id="ARBA00023049"/>
    </source>
</evidence>
<evidence type="ECO:0000256" key="3">
    <source>
        <dbReference type="ARBA" id="ARBA00010724"/>
    </source>
</evidence>
<keyword evidence="11" id="KW-0482">Metalloprotease</keyword>
<keyword evidence="9" id="KW-0378">Hydrolase</keyword>
<dbReference type="InterPro" id="IPR006640">
    <property type="entry name" value="SprT-like_domain"/>
</dbReference>
<dbReference type="GO" id="GO:0006508">
    <property type="term" value="P:proteolysis"/>
    <property type="evidence" value="ECO:0007669"/>
    <property type="project" value="UniProtKB-KW"/>
</dbReference>
<dbReference type="AlphaFoldDB" id="A0AAV7X3B6"/>
<dbReference type="GO" id="GO:0008270">
    <property type="term" value="F:zinc ion binding"/>
    <property type="evidence" value="ECO:0007669"/>
    <property type="project" value="UniProtKB-KW"/>
</dbReference>
<name>A0AAV7X3B6_9NEOP</name>
<dbReference type="Proteomes" id="UP001075354">
    <property type="component" value="Chromosome 16"/>
</dbReference>
<dbReference type="Pfam" id="PF10263">
    <property type="entry name" value="SprT-like"/>
    <property type="match status" value="1"/>
</dbReference>
<dbReference type="GO" id="GO:0005634">
    <property type="term" value="C:nucleus"/>
    <property type="evidence" value="ECO:0007669"/>
    <property type="project" value="UniProtKB-SubCell"/>
</dbReference>
<feature type="compositionally biased region" description="Polar residues" evidence="16">
    <location>
        <begin position="472"/>
        <end position="492"/>
    </location>
</feature>
<evidence type="ECO:0000256" key="16">
    <source>
        <dbReference type="SAM" id="MobiDB-lite"/>
    </source>
</evidence>
<keyword evidence="10" id="KW-0862">Zinc</keyword>
<evidence type="ECO:0000256" key="15">
    <source>
        <dbReference type="PROSITE-ProRule" id="PRU01256"/>
    </source>
</evidence>
<accession>A0AAV7X3B6</accession>
<evidence type="ECO:0000256" key="4">
    <source>
        <dbReference type="ARBA" id="ARBA00022454"/>
    </source>
</evidence>
<evidence type="ECO:0000256" key="6">
    <source>
        <dbReference type="ARBA" id="ARBA00022723"/>
    </source>
</evidence>
<sequence>MDDDYQLALLLQKEFNDEGPAIINENKWKGKENYPGKHKASSLVDPQWEFIDPTPDIHVLFMQFNDRFFWSKLHGVEVRWSPRMTSCAGVCVYQGRSGFCSVRLSLPLLKLRPRKDLVETLLHEMIHAFLFVTKNNRDRDGHGPEFHKHMNRINQEAGTHISVYHSFHDEVRLYQQHWWRCDGPCQKRPPFFGMVRRSMNRAPGPSDNWWAQHQATCGGNFIKVREPENTKKKTSDAKKKSSGNDESSSGVGDIRSFFPGGGSKTVQGGVLGKPKSFPGSTAPKSTPGSALGKPSGDSFSNSNNGSQQPGLFKRPTMSNVHGFGGGQSVVKPVANPAVNNVFGFGDLSGRGRGKPTGMNQPSGKGHVLGGSGKPPPPRGRGAFGGMLANRGGGTFVVTGKANKTKDLQDSSIGSPSSTVSQPAPVQAFQGTGHVLGRGAPNTDPPSRPRIQGPQAGRANPFQKNIPVFTNKPGGSQVMSEPSKRSSPNSFNEIQPKKKSLDSFSSKVGEAGSSVQARKVPCPVCNQQVLESVINSHLDECINGSTPATNSEVVQTINDTDDVIILSDSGDEDDDNEHGHLVDCPSCTEKLPEKQLESHLSRCLGSTFEDDDDDIAVVPNDGRADAKCPICGEIFPAADMDRHLDNCASCSVQDLSGVFDEDFSEDEEEDAAVGTPKQVSQSGERLYPCPCCLILTESSKMNEHLDRCMV</sequence>
<dbReference type="InterPro" id="IPR055220">
    <property type="entry name" value="SPRTN_ZBD"/>
</dbReference>
<dbReference type="InterPro" id="IPR044245">
    <property type="entry name" value="Spartan"/>
</dbReference>
<evidence type="ECO:0000313" key="18">
    <source>
        <dbReference type="EMBL" id="KAJ1519515.1"/>
    </source>
</evidence>
<organism evidence="18 19">
    <name type="scientific">Megalurothrips usitatus</name>
    <name type="common">bean blossom thrips</name>
    <dbReference type="NCBI Taxonomy" id="439358"/>
    <lineage>
        <taxon>Eukaryota</taxon>
        <taxon>Metazoa</taxon>
        <taxon>Ecdysozoa</taxon>
        <taxon>Arthropoda</taxon>
        <taxon>Hexapoda</taxon>
        <taxon>Insecta</taxon>
        <taxon>Pterygota</taxon>
        <taxon>Neoptera</taxon>
        <taxon>Paraneoptera</taxon>
        <taxon>Thysanoptera</taxon>
        <taxon>Terebrantia</taxon>
        <taxon>Thripoidea</taxon>
        <taxon>Thripidae</taxon>
        <taxon>Megalurothrips</taxon>
    </lineage>
</organism>
<evidence type="ECO:0000256" key="10">
    <source>
        <dbReference type="ARBA" id="ARBA00022833"/>
    </source>
</evidence>
<comment type="caution">
    <text evidence="18">The sequence shown here is derived from an EMBL/GenBank/DDBJ whole genome shotgun (WGS) entry which is preliminary data.</text>
</comment>
<keyword evidence="5" id="KW-0645">Protease</keyword>